<accession>A0A917MZ25</accession>
<dbReference type="Proteomes" id="UP000627292">
    <property type="component" value="Unassembled WGS sequence"/>
</dbReference>
<protein>
    <recommendedName>
        <fullName evidence="3">DUF4230 domain-containing protein</fullName>
    </recommendedName>
</protein>
<dbReference type="EMBL" id="BMIB01000003">
    <property type="protein sequence ID" value="GGH73334.1"/>
    <property type="molecule type" value="Genomic_DNA"/>
</dbReference>
<reference evidence="1" key="1">
    <citation type="journal article" date="2014" name="Int. J. Syst. Evol. Microbiol.">
        <title>Complete genome sequence of Corynebacterium casei LMG S-19264T (=DSM 44701T), isolated from a smear-ripened cheese.</title>
        <authorList>
            <consortium name="US DOE Joint Genome Institute (JGI-PGF)"/>
            <person name="Walter F."/>
            <person name="Albersmeier A."/>
            <person name="Kalinowski J."/>
            <person name="Ruckert C."/>
        </authorList>
    </citation>
    <scope>NUCLEOTIDE SEQUENCE</scope>
    <source>
        <strain evidence="1">CGMCC 1.15290</strain>
    </source>
</reference>
<gene>
    <name evidence="1" type="ORF">GCM10011379_34730</name>
</gene>
<evidence type="ECO:0000313" key="1">
    <source>
        <dbReference type="EMBL" id="GGH73334.1"/>
    </source>
</evidence>
<comment type="caution">
    <text evidence="1">The sequence shown here is derived from an EMBL/GenBank/DDBJ whole genome shotgun (WGS) entry which is preliminary data.</text>
</comment>
<proteinExistence type="predicted"/>
<reference evidence="1" key="2">
    <citation type="submission" date="2020-09" db="EMBL/GenBank/DDBJ databases">
        <authorList>
            <person name="Sun Q."/>
            <person name="Zhou Y."/>
        </authorList>
    </citation>
    <scope>NUCLEOTIDE SEQUENCE</scope>
    <source>
        <strain evidence="1">CGMCC 1.15290</strain>
    </source>
</reference>
<dbReference type="AlphaFoldDB" id="A0A917MZ25"/>
<organism evidence="1 2">
    <name type="scientific">Filimonas zeae</name>
    <dbReference type="NCBI Taxonomy" id="1737353"/>
    <lineage>
        <taxon>Bacteria</taxon>
        <taxon>Pseudomonadati</taxon>
        <taxon>Bacteroidota</taxon>
        <taxon>Chitinophagia</taxon>
        <taxon>Chitinophagales</taxon>
        <taxon>Chitinophagaceae</taxon>
        <taxon>Filimonas</taxon>
    </lineage>
</organism>
<evidence type="ECO:0008006" key="3">
    <source>
        <dbReference type="Google" id="ProtNLM"/>
    </source>
</evidence>
<dbReference type="Pfam" id="PF14014">
    <property type="entry name" value="DUF4230"/>
    <property type="match status" value="1"/>
</dbReference>
<keyword evidence="2" id="KW-1185">Reference proteome</keyword>
<name>A0A917MZ25_9BACT</name>
<evidence type="ECO:0000313" key="2">
    <source>
        <dbReference type="Proteomes" id="UP000627292"/>
    </source>
</evidence>
<dbReference type="InterPro" id="IPR025324">
    <property type="entry name" value="DUF4230"/>
</dbReference>
<sequence>MLAVLFAAAALYLFTRKGCTDSTETSQYNVTLQQLRGVNKLVIWEQDFTLNDLQTKERTYMKWFTTKESVITTVSGRMGFHIDLSDSIHTCITRTAESVLVQAPLQITYVSLDMASLKQVKDASVNPAVNIDEKEIIKHLDQKALEQYLPAIKATLSTKALTDQEYQLQKLTGLPVRIEITGMPTPSQYQK</sequence>